<gene>
    <name evidence="2" type="ORF">Cvel_12958</name>
</gene>
<protein>
    <submittedName>
        <fullName evidence="2">Uncharacterized protein</fullName>
    </submittedName>
</protein>
<feature type="compositionally biased region" description="Gly residues" evidence="1">
    <location>
        <begin position="739"/>
        <end position="753"/>
    </location>
</feature>
<feature type="compositionally biased region" description="Low complexity" evidence="1">
    <location>
        <begin position="792"/>
        <end position="803"/>
    </location>
</feature>
<feature type="compositionally biased region" description="Basic and acidic residues" evidence="1">
    <location>
        <begin position="161"/>
        <end position="170"/>
    </location>
</feature>
<feature type="region of interest" description="Disordered" evidence="1">
    <location>
        <begin position="560"/>
        <end position="592"/>
    </location>
</feature>
<feature type="region of interest" description="Disordered" evidence="1">
    <location>
        <begin position="63"/>
        <end position="218"/>
    </location>
</feature>
<reference evidence="2" key="1">
    <citation type="submission" date="2014-11" db="EMBL/GenBank/DDBJ databases">
        <authorList>
            <person name="Otto D Thomas"/>
            <person name="Naeem Raeece"/>
        </authorList>
    </citation>
    <scope>NUCLEOTIDE SEQUENCE</scope>
</reference>
<feature type="compositionally biased region" description="Basic and acidic residues" evidence="1">
    <location>
        <begin position="699"/>
        <end position="717"/>
    </location>
</feature>
<feature type="compositionally biased region" description="Basic and acidic residues" evidence="1">
    <location>
        <begin position="76"/>
        <end position="94"/>
    </location>
</feature>
<dbReference type="VEuPathDB" id="CryptoDB:Cvel_12958"/>
<feature type="compositionally biased region" description="Gly residues" evidence="1">
    <location>
        <begin position="63"/>
        <end position="75"/>
    </location>
</feature>
<dbReference type="EMBL" id="CDMZ01005806">
    <property type="protein sequence ID" value="CEM54665.1"/>
    <property type="molecule type" value="Genomic_DNA"/>
</dbReference>
<name>A0A0G4IC80_9ALVE</name>
<feature type="compositionally biased region" description="Gly residues" evidence="1">
    <location>
        <begin position="576"/>
        <end position="592"/>
    </location>
</feature>
<dbReference type="AlphaFoldDB" id="A0A0G4IC80"/>
<evidence type="ECO:0000256" key="1">
    <source>
        <dbReference type="SAM" id="MobiDB-lite"/>
    </source>
</evidence>
<sequence>MVAPAISRRFEGSTFVEEKKVLQLDWAVLVCSRFRFRWSTEGTSVVGILGVTEVVETKQKGGGRVAGFSCAGGGIKGDRSFDETDRSVRADRENPVPPPQGVSSSASAEGAKGPPQPPFKKAKTNADSSEGEREKEREEHPKKSSPEKEDENRAEVGSLDGGKRTKETLRPPKNLTQTQQQQQERQAKPGPHLPKSSHRWKSDRAPAFQQKRSGVPPVGPLPVTIPLWKGGRLPHDLVKAVIKSGKEQKEQMNQLSSVSPRERTAAVEERRRVWKARTAEVDCLKGLGLDEIAGVEALLKMQEESGRLIAREVEREAEEEAARVAEKEEILHILMEKYGLLLDGCRHLSLASLRFLLARQRERGVSAFPPPPVASSSVGFYNASAASADSAASSLSFMQGDARKHSIHSRGDEETATKFPSAVDRWTAALDMEPLQHTDCPIALGGGRRPSEANVESPSVMGGAVGGYSGFSGPSKFQQGGQTEGVGRADGKRASALESALAQRKERLLALKAGFLASPPASPQTQYLMEKSIEFKAAQKGSPAGYFLVTFRFLPRARPPRRADGSLSPIPVSVSRGGGMANGGRQGSPRGVGGSWDAVIDHARTRRFPVGPETPLTEAEALVLAEGALPEGFDGTVPRELIQKYLDCKESWSPVRGLDNPVSFPAAPRGLMSPSLSPPPRPRSPVRLEEGRGGGGRDGGGERERETAQPEDRKKSPSGEAAQEGLGAESGGPAVAAFGNGGAVGGGRGGVEGLGREADIGISGTAGKQEGESKGKVPEETGVSSLPREEASSSASSSSSASAVPLPQQ</sequence>
<proteinExistence type="predicted"/>
<organism evidence="2">
    <name type="scientific">Chromera velia CCMP2878</name>
    <dbReference type="NCBI Taxonomy" id="1169474"/>
    <lineage>
        <taxon>Eukaryota</taxon>
        <taxon>Sar</taxon>
        <taxon>Alveolata</taxon>
        <taxon>Colpodellida</taxon>
        <taxon>Chromeraceae</taxon>
        <taxon>Chromera</taxon>
    </lineage>
</organism>
<evidence type="ECO:0000313" key="2">
    <source>
        <dbReference type="EMBL" id="CEM54665.1"/>
    </source>
</evidence>
<feature type="region of interest" description="Disordered" evidence="1">
    <location>
        <begin position="666"/>
        <end position="809"/>
    </location>
</feature>
<feature type="compositionally biased region" description="Basic and acidic residues" evidence="1">
    <location>
        <begin position="769"/>
        <end position="779"/>
    </location>
</feature>
<feature type="compositionally biased region" description="Basic and acidic residues" evidence="1">
    <location>
        <begin position="130"/>
        <end position="154"/>
    </location>
</feature>
<accession>A0A0G4IC80</accession>